<feature type="transmembrane region" description="Helical" evidence="9">
    <location>
        <begin position="202"/>
        <end position="221"/>
    </location>
</feature>
<sequence length="443" mass="50579">MCIPLGPCRERNVTITATTTSSMTTSTSPMGSGLLQLMSWNLTAECEQQQDGQDVPHPDFNTIIDDLSNVSFINELWEVASTSEIVVKSVLFVPVVIWGILGNLSLIFVVVRNRHLQSPTNLLICNMALADLLSLLIHPWVFLINDFFQNYQLGEFGCKVEAAIECALLLTSVMNLSAISYDRLTAIVLLQDTKLTDRGVKLVMGVTWIAGLIIATPLFFLRTYKERQWSDFLEKYCTENTIVTNIYWHVIITVMVWLPLIIMLACYITIFVKLSRYERDVRSRARARATQARYRAKVARTMFTVVIVFIICHLPFTALIFYRNKLLQDHVISSPESVQNVANGNYQIFWFVSKYMMFINAGANPVIYGLLNEKFRRVFKSTPVVKWIFLCRLPSKKRVTIVLDDDNKPCKSPGTKETVVVDTNKPPNKLFTIFKTPFYKHTN</sequence>
<feature type="transmembrane region" description="Helical" evidence="9">
    <location>
        <begin position="91"/>
        <end position="111"/>
    </location>
</feature>
<comment type="subcellular location">
    <subcellularLocation>
        <location evidence="1">Membrane</location>
        <topology evidence="1">Multi-pass membrane protein</topology>
    </subcellularLocation>
</comment>
<name>A0ABM1MKG1_NICVS</name>
<dbReference type="Pfam" id="PF00001">
    <property type="entry name" value="7tm_1"/>
    <property type="match status" value="1"/>
</dbReference>
<evidence type="ECO:0000256" key="6">
    <source>
        <dbReference type="ARBA" id="ARBA00023136"/>
    </source>
</evidence>
<feature type="transmembrane region" description="Helical" evidence="9">
    <location>
        <begin position="302"/>
        <end position="322"/>
    </location>
</feature>
<feature type="transmembrane region" description="Helical" evidence="9">
    <location>
        <begin position="348"/>
        <end position="371"/>
    </location>
</feature>
<proteinExistence type="inferred from homology"/>
<evidence type="ECO:0000256" key="1">
    <source>
        <dbReference type="ARBA" id="ARBA00004141"/>
    </source>
</evidence>
<evidence type="ECO:0000256" key="3">
    <source>
        <dbReference type="ARBA" id="ARBA00022692"/>
    </source>
</evidence>
<keyword evidence="7 12" id="KW-0675">Receptor</keyword>
<dbReference type="Proteomes" id="UP000695000">
    <property type="component" value="Unplaced"/>
</dbReference>
<keyword evidence="3 9" id="KW-0812">Transmembrane</keyword>
<protein>
    <submittedName>
        <fullName evidence="12">Trace amine-associated receptor 5</fullName>
    </submittedName>
</protein>
<reference evidence="12" key="1">
    <citation type="submission" date="2025-08" db="UniProtKB">
        <authorList>
            <consortium name="RefSeq"/>
        </authorList>
    </citation>
    <scope>IDENTIFICATION</scope>
    <source>
        <tissue evidence="12">Whole Larva</tissue>
    </source>
</reference>
<keyword evidence="6 9" id="KW-0472">Membrane</keyword>
<evidence type="ECO:0000313" key="11">
    <source>
        <dbReference type="Proteomes" id="UP000695000"/>
    </source>
</evidence>
<feature type="transmembrane region" description="Helical" evidence="9">
    <location>
        <begin position="123"/>
        <end position="142"/>
    </location>
</feature>
<organism evidence="11 12">
    <name type="scientific">Nicrophorus vespilloides</name>
    <name type="common">Boreal carrion beetle</name>
    <dbReference type="NCBI Taxonomy" id="110193"/>
    <lineage>
        <taxon>Eukaryota</taxon>
        <taxon>Metazoa</taxon>
        <taxon>Ecdysozoa</taxon>
        <taxon>Arthropoda</taxon>
        <taxon>Hexapoda</taxon>
        <taxon>Insecta</taxon>
        <taxon>Pterygota</taxon>
        <taxon>Neoptera</taxon>
        <taxon>Endopterygota</taxon>
        <taxon>Coleoptera</taxon>
        <taxon>Polyphaga</taxon>
        <taxon>Staphyliniformia</taxon>
        <taxon>Silphidae</taxon>
        <taxon>Nicrophorinae</taxon>
        <taxon>Nicrophorus</taxon>
    </lineage>
</organism>
<evidence type="ECO:0000256" key="4">
    <source>
        <dbReference type="ARBA" id="ARBA00022989"/>
    </source>
</evidence>
<evidence type="ECO:0000256" key="7">
    <source>
        <dbReference type="ARBA" id="ARBA00023170"/>
    </source>
</evidence>
<dbReference type="PANTHER" id="PTHR24235:SF12">
    <property type="entry name" value="G-PROTEIN COUPLED RECEPTORS FAMILY 1 PROFILE DOMAIN-CONTAINING PROTEIN"/>
    <property type="match status" value="1"/>
</dbReference>
<feature type="domain" description="G-protein coupled receptors family 1 profile" evidence="10">
    <location>
        <begin position="102"/>
        <end position="368"/>
    </location>
</feature>
<dbReference type="PROSITE" id="PS50262">
    <property type="entry name" value="G_PROTEIN_RECEP_F1_2"/>
    <property type="match status" value="1"/>
</dbReference>
<dbReference type="InterPro" id="IPR000276">
    <property type="entry name" value="GPCR_Rhodpsn"/>
</dbReference>
<evidence type="ECO:0000256" key="5">
    <source>
        <dbReference type="ARBA" id="ARBA00023040"/>
    </source>
</evidence>
<dbReference type="PRINTS" id="PR00237">
    <property type="entry name" value="GPCRRHODOPSN"/>
</dbReference>
<evidence type="ECO:0000313" key="12">
    <source>
        <dbReference type="RefSeq" id="XP_017775061.1"/>
    </source>
</evidence>
<keyword evidence="5" id="KW-0297">G-protein coupled receptor</keyword>
<feature type="transmembrane region" description="Helical" evidence="9">
    <location>
        <begin position="246"/>
        <end position="272"/>
    </location>
</feature>
<evidence type="ECO:0000259" key="10">
    <source>
        <dbReference type="PROSITE" id="PS50262"/>
    </source>
</evidence>
<evidence type="ECO:0000256" key="2">
    <source>
        <dbReference type="ARBA" id="ARBA00010663"/>
    </source>
</evidence>
<comment type="similarity">
    <text evidence="2">Belongs to the G-protein coupled receptor 1 family.</text>
</comment>
<dbReference type="RefSeq" id="XP_017775061.1">
    <property type="nucleotide sequence ID" value="XM_017919572.1"/>
</dbReference>
<dbReference type="Gene3D" id="1.20.1070.10">
    <property type="entry name" value="Rhodopsin 7-helix transmembrane proteins"/>
    <property type="match status" value="1"/>
</dbReference>
<keyword evidence="4 9" id="KW-1133">Transmembrane helix</keyword>
<dbReference type="GeneID" id="108561576"/>
<evidence type="ECO:0000256" key="8">
    <source>
        <dbReference type="ARBA" id="ARBA00023224"/>
    </source>
</evidence>
<dbReference type="InterPro" id="IPR017452">
    <property type="entry name" value="GPCR_Rhodpsn_7TM"/>
</dbReference>
<feature type="transmembrane region" description="Helical" evidence="9">
    <location>
        <begin position="162"/>
        <end position="181"/>
    </location>
</feature>
<dbReference type="PRINTS" id="PR01012">
    <property type="entry name" value="NRPEPTIDEYR"/>
</dbReference>
<keyword evidence="8" id="KW-0807">Transducer</keyword>
<dbReference type="PANTHER" id="PTHR24235">
    <property type="entry name" value="NEUROPEPTIDE Y RECEPTOR"/>
    <property type="match status" value="1"/>
</dbReference>
<dbReference type="SUPFAM" id="SSF81321">
    <property type="entry name" value="Family A G protein-coupled receptor-like"/>
    <property type="match status" value="1"/>
</dbReference>
<keyword evidence="11" id="KW-1185">Reference proteome</keyword>
<evidence type="ECO:0000256" key="9">
    <source>
        <dbReference type="SAM" id="Phobius"/>
    </source>
</evidence>
<gene>
    <name evidence="12" type="primary">LOC108561576</name>
</gene>
<accession>A0ABM1MKG1</accession>
<dbReference type="InterPro" id="IPR000611">
    <property type="entry name" value="NPY_rcpt"/>
</dbReference>